<evidence type="ECO:0000313" key="8">
    <source>
        <dbReference type="Proteomes" id="UP000317315"/>
    </source>
</evidence>
<keyword evidence="5" id="KW-0560">Oxidoreductase</keyword>
<evidence type="ECO:0000256" key="6">
    <source>
        <dbReference type="PIRSR" id="PIRSR601501-1"/>
    </source>
</evidence>
<dbReference type="Pfam" id="PF00374">
    <property type="entry name" value="NiFeSe_Hases"/>
    <property type="match status" value="2"/>
</dbReference>
<dbReference type="GO" id="GO:0016491">
    <property type="term" value="F:oxidoreductase activity"/>
    <property type="evidence" value="ECO:0007669"/>
    <property type="project" value="UniProtKB-KW"/>
</dbReference>
<keyword evidence="4 6" id="KW-0479">Metal-binding</keyword>
<evidence type="ECO:0000256" key="2">
    <source>
        <dbReference type="ARBA" id="ARBA00009292"/>
    </source>
</evidence>
<dbReference type="EMBL" id="FXTM01000017">
    <property type="protein sequence ID" value="SMO66328.1"/>
    <property type="molecule type" value="Genomic_DNA"/>
</dbReference>
<proteinExistence type="inferred from homology"/>
<comment type="cofactor">
    <cofactor evidence="6">
        <name>Fe cation</name>
        <dbReference type="ChEBI" id="CHEBI:24875"/>
    </cofactor>
</comment>
<keyword evidence="6" id="KW-0460">Magnesium</keyword>
<dbReference type="Proteomes" id="UP000317315">
    <property type="component" value="Unassembled WGS sequence"/>
</dbReference>
<dbReference type="PANTHER" id="PTHR43600:SF2">
    <property type="entry name" value="F420-NON-REDUCING HYDROGENASE VHU SUBUNIT A"/>
    <property type="match status" value="1"/>
</dbReference>
<evidence type="ECO:0000313" key="7">
    <source>
        <dbReference type="EMBL" id="SMO66328.1"/>
    </source>
</evidence>
<dbReference type="InterPro" id="IPR029014">
    <property type="entry name" value="NiFe-Hase_large"/>
</dbReference>
<reference evidence="7 8" key="1">
    <citation type="submission" date="2017-05" db="EMBL/GenBank/DDBJ databases">
        <authorList>
            <person name="Varghese N."/>
            <person name="Submissions S."/>
        </authorList>
    </citation>
    <scope>NUCLEOTIDE SEQUENCE [LARGE SCALE GENOMIC DNA]</scope>
    <source>
        <strain evidence="7 8">DSM 16304</strain>
    </source>
</reference>
<dbReference type="RefSeq" id="WP_142935829.1">
    <property type="nucleotide sequence ID" value="NZ_FXTM01000017.1"/>
</dbReference>
<comment type="cofactor">
    <cofactor evidence="1 6">
        <name>Ni(2+)</name>
        <dbReference type="ChEBI" id="CHEBI:49786"/>
    </cofactor>
</comment>
<feature type="binding site" evidence="6">
    <location>
        <position position="454"/>
    </location>
    <ligand>
        <name>Ni(2+)</name>
        <dbReference type="ChEBI" id="CHEBI:49786"/>
    </ligand>
</feature>
<comment type="similarity">
    <text evidence="2">Belongs to the [NiFe]/[NiFeSe] hydrogenase large subunit family.</text>
</comment>
<protein>
    <submittedName>
        <fullName evidence="7">F420-non-reducing hydrogenase subunit A</fullName>
    </submittedName>
</protein>
<feature type="binding site" evidence="6">
    <location>
        <position position="457"/>
    </location>
    <ligand>
        <name>Fe cation</name>
        <dbReference type="ChEBI" id="CHEBI:24875"/>
    </ligand>
</feature>
<dbReference type="GO" id="GO:0016151">
    <property type="term" value="F:nickel cation binding"/>
    <property type="evidence" value="ECO:0007669"/>
    <property type="project" value="InterPro"/>
</dbReference>
<feature type="binding site" evidence="6">
    <location>
        <position position="42"/>
    </location>
    <ligand>
        <name>Mg(2+)</name>
        <dbReference type="ChEBI" id="CHEBI:18420"/>
    </ligand>
</feature>
<sequence length="486" mass="54338">MKKAVIEPITRLEGHGKITIFLDDNGKVDEVFFQVVEFMGYEKMVEGAPIEEVPRIASTICGVCRAVHFMASLKAGDGVFGVEPPPVAKKLRKLLLSAHHIEDHTEILYAMGLPDFIVGPTAPPEKRNLLGVAEKIGKDVVKDILNKRFAAARIVEILGGKTAHPAPAIPGGWAKSLKPEEVEEIRKLSDECLELGKRSVELFKEVVVNNPEYSKLLREEKFNVRTNYMGTVDENGNVAYYEGVQRIISPSGEEIGRFTGKDYLEFFSEKTLPWSYAKFPYLKKVGWKGFVDGEETPFCSVGPLARVNVSNGFSTPLAQAAYEEMVDFFGGKPIYNIFAYHWARAIEILNHAEEIKRLIEDPEITNSDTCTQLKEVVGEGVGIIEAPRGTLIHHYRTDENAMVTDANMVVPTTFNNGSIQMAVKRAAEYYLNDGKYEPEKLNLIEMAHRPYDLCLACATHAYPSQYGTELLIYSKDGKLIKRIRNT</sequence>
<keyword evidence="6" id="KW-0408">Iron</keyword>
<accession>A0A521D3R2</accession>
<dbReference type="PANTHER" id="PTHR43600">
    <property type="entry name" value="COENZYME F420 HYDROGENASE, SUBUNIT ALPHA"/>
    <property type="match status" value="1"/>
</dbReference>
<evidence type="ECO:0000256" key="1">
    <source>
        <dbReference type="ARBA" id="ARBA00001967"/>
    </source>
</evidence>
<dbReference type="AlphaFoldDB" id="A0A521D3R2"/>
<feature type="binding site" evidence="6">
    <location>
        <position position="64"/>
    </location>
    <ligand>
        <name>Fe cation</name>
        <dbReference type="ChEBI" id="CHEBI:24875"/>
    </ligand>
</feature>
<feature type="binding site" evidence="6">
    <location>
        <position position="408"/>
    </location>
    <ligand>
        <name>Mg(2+)</name>
        <dbReference type="ChEBI" id="CHEBI:18420"/>
    </ligand>
</feature>
<feature type="binding site" evidence="6">
    <location>
        <position position="460"/>
    </location>
    <ligand>
        <name>Mg(2+)</name>
        <dbReference type="ChEBI" id="CHEBI:18420"/>
    </ligand>
</feature>
<keyword evidence="8" id="KW-1185">Reference proteome</keyword>
<evidence type="ECO:0000256" key="4">
    <source>
        <dbReference type="ARBA" id="ARBA00022723"/>
    </source>
</evidence>
<gene>
    <name evidence="7" type="ORF">SAMN06269117_11715</name>
</gene>
<organism evidence="7 8">
    <name type="scientific">Balnearium lithotrophicum</name>
    <dbReference type="NCBI Taxonomy" id="223788"/>
    <lineage>
        <taxon>Bacteria</taxon>
        <taxon>Pseudomonadati</taxon>
        <taxon>Aquificota</taxon>
        <taxon>Aquificia</taxon>
        <taxon>Desulfurobacteriales</taxon>
        <taxon>Desulfurobacteriaceae</taxon>
        <taxon>Balnearium</taxon>
    </lineage>
</organism>
<dbReference type="OrthoDB" id="9761717at2"/>
<dbReference type="InterPro" id="IPR001501">
    <property type="entry name" value="Ni-dep_hyd_lsu"/>
</dbReference>
<feature type="binding site" evidence="6">
    <location>
        <position position="61"/>
    </location>
    <ligand>
        <name>Ni(2+)</name>
        <dbReference type="ChEBI" id="CHEBI:49786"/>
    </ligand>
</feature>
<evidence type="ECO:0000256" key="3">
    <source>
        <dbReference type="ARBA" id="ARBA00022596"/>
    </source>
</evidence>
<dbReference type="SUPFAM" id="SSF56762">
    <property type="entry name" value="HydB/Nqo4-like"/>
    <property type="match status" value="1"/>
</dbReference>
<dbReference type="Gene3D" id="1.10.645.10">
    <property type="entry name" value="Cytochrome-c3 Hydrogenase, chain B"/>
    <property type="match status" value="1"/>
</dbReference>
<keyword evidence="3 6" id="KW-0533">Nickel</keyword>
<evidence type="ECO:0000256" key="5">
    <source>
        <dbReference type="ARBA" id="ARBA00023002"/>
    </source>
</evidence>
<feature type="binding site" evidence="6">
    <location>
        <position position="64"/>
    </location>
    <ligand>
        <name>Ni(2+)</name>
        <dbReference type="ChEBI" id="CHEBI:49786"/>
    </ligand>
</feature>
<name>A0A521D3R2_9BACT</name>